<evidence type="ECO:0000259" key="2">
    <source>
        <dbReference type="Pfam" id="PF01569"/>
    </source>
</evidence>
<dbReference type="Gene3D" id="1.20.144.10">
    <property type="entry name" value="Phosphatidic acid phosphatase type 2/haloperoxidase"/>
    <property type="match status" value="1"/>
</dbReference>
<organism evidence="3 4">
    <name type="scientific">Actinospica acidithermotolerans</name>
    <dbReference type="NCBI Taxonomy" id="2828514"/>
    <lineage>
        <taxon>Bacteria</taxon>
        <taxon>Bacillati</taxon>
        <taxon>Actinomycetota</taxon>
        <taxon>Actinomycetes</taxon>
        <taxon>Catenulisporales</taxon>
        <taxon>Actinospicaceae</taxon>
        <taxon>Actinospica</taxon>
    </lineage>
</organism>
<feature type="domain" description="Phosphatidic acid phosphatase type 2/haloperoxidase" evidence="2">
    <location>
        <begin position="99"/>
        <end position="214"/>
    </location>
</feature>
<keyword evidence="4" id="KW-1185">Reference proteome</keyword>
<sequence>MIESRARAARPTWWIAPGALLCLFGLLTWQVVTHGPLTRLDLHVRDGIQDAATSSGLEWLAAFGRGCANLGDQAPAILSLAVAALLAVWRDRSRRPALLAVAAWIVLATVIPLKIWVGRPGPGEVTLGNAALGFFPSGHTADAVCCYVTAAYVLGLFVWTSRLARRVLGGIAVLLLVLTIFGLLWSNYHWLTDILGSLCWCGAWLLVLRHVDQARAYPRGSR</sequence>
<feature type="transmembrane region" description="Helical" evidence="1">
    <location>
        <begin position="97"/>
        <end position="117"/>
    </location>
</feature>
<evidence type="ECO:0000313" key="4">
    <source>
        <dbReference type="Proteomes" id="UP000676325"/>
    </source>
</evidence>
<feature type="transmembrane region" description="Helical" evidence="1">
    <location>
        <begin position="12"/>
        <end position="32"/>
    </location>
</feature>
<evidence type="ECO:0000256" key="1">
    <source>
        <dbReference type="SAM" id="Phobius"/>
    </source>
</evidence>
<feature type="transmembrane region" description="Helical" evidence="1">
    <location>
        <begin position="167"/>
        <end position="188"/>
    </location>
</feature>
<evidence type="ECO:0000313" key="3">
    <source>
        <dbReference type="EMBL" id="MBR7824868.1"/>
    </source>
</evidence>
<comment type="caution">
    <text evidence="3">The sequence shown here is derived from an EMBL/GenBank/DDBJ whole genome shotgun (WGS) entry which is preliminary data.</text>
</comment>
<gene>
    <name evidence="3" type="ORF">KDK95_01005</name>
</gene>
<keyword evidence="1" id="KW-0812">Transmembrane</keyword>
<name>A0A941E6J7_9ACTN</name>
<proteinExistence type="predicted"/>
<protein>
    <submittedName>
        <fullName evidence="3">Phosphatase PAP2 family protein</fullName>
    </submittedName>
</protein>
<dbReference type="SUPFAM" id="SSF48317">
    <property type="entry name" value="Acid phosphatase/Vanadium-dependent haloperoxidase"/>
    <property type="match status" value="1"/>
</dbReference>
<dbReference type="EMBL" id="JAGSOH010000002">
    <property type="protein sequence ID" value="MBR7824868.1"/>
    <property type="molecule type" value="Genomic_DNA"/>
</dbReference>
<reference evidence="3" key="1">
    <citation type="submission" date="2021-04" db="EMBL/GenBank/DDBJ databases">
        <title>Genome based classification of Actinospica acidithermotolerans sp. nov., an actinobacterium isolated from an Indonesian hot spring.</title>
        <authorList>
            <person name="Kusuma A.B."/>
            <person name="Putra K.E."/>
            <person name="Nafisah S."/>
            <person name="Loh J."/>
            <person name="Nouioui I."/>
            <person name="Goodfellow M."/>
        </authorList>
    </citation>
    <scope>NUCLEOTIDE SEQUENCE</scope>
    <source>
        <strain evidence="3">MGRD01-02</strain>
    </source>
</reference>
<keyword evidence="1" id="KW-1133">Transmembrane helix</keyword>
<feature type="transmembrane region" description="Helical" evidence="1">
    <location>
        <begin position="73"/>
        <end position="90"/>
    </location>
</feature>
<keyword evidence="1" id="KW-0472">Membrane</keyword>
<dbReference type="RefSeq" id="WP_212516024.1">
    <property type="nucleotide sequence ID" value="NZ_JAGSOH010000002.1"/>
</dbReference>
<accession>A0A941E6J7</accession>
<feature type="transmembrane region" description="Helical" evidence="1">
    <location>
        <begin position="137"/>
        <end position="160"/>
    </location>
</feature>
<feature type="transmembrane region" description="Helical" evidence="1">
    <location>
        <begin position="194"/>
        <end position="211"/>
    </location>
</feature>
<dbReference type="Proteomes" id="UP000676325">
    <property type="component" value="Unassembled WGS sequence"/>
</dbReference>
<dbReference type="InterPro" id="IPR000326">
    <property type="entry name" value="PAP2/HPO"/>
</dbReference>
<dbReference type="AlphaFoldDB" id="A0A941E6J7"/>
<dbReference type="InterPro" id="IPR036938">
    <property type="entry name" value="PAP2/HPO_sf"/>
</dbReference>
<dbReference type="Pfam" id="PF01569">
    <property type="entry name" value="PAP2"/>
    <property type="match status" value="1"/>
</dbReference>